<proteinExistence type="predicted"/>
<reference evidence="1 2" key="1">
    <citation type="journal article" date="2022" name="DNA Res.">
        <title>Chromosomal-level genome assembly of the orchid tree Bauhinia variegata (Leguminosae; Cercidoideae) supports the allotetraploid origin hypothesis of Bauhinia.</title>
        <authorList>
            <person name="Zhong Y."/>
            <person name="Chen Y."/>
            <person name="Zheng D."/>
            <person name="Pang J."/>
            <person name="Liu Y."/>
            <person name="Luo S."/>
            <person name="Meng S."/>
            <person name="Qian L."/>
            <person name="Wei D."/>
            <person name="Dai S."/>
            <person name="Zhou R."/>
        </authorList>
    </citation>
    <scope>NUCLEOTIDE SEQUENCE [LARGE SCALE GENOMIC DNA]</scope>
    <source>
        <strain evidence="1">BV-YZ2020</strain>
    </source>
</reference>
<dbReference type="Proteomes" id="UP000828941">
    <property type="component" value="Chromosome 5"/>
</dbReference>
<accession>A0ACB9P9T1</accession>
<keyword evidence="2" id="KW-1185">Reference proteome</keyword>
<name>A0ACB9P9T1_BAUVA</name>
<protein>
    <submittedName>
        <fullName evidence="1">Uncharacterized protein</fullName>
    </submittedName>
</protein>
<sequence length="204" mass="22879">MSVLDSSPLEALVLDYLSCGLLTVVNNLWTWVAVVTAAVSFWRIRVAGCSRPEVPAQDDPTPNGSRLVPEVLMSESDEIDERPQEACVPAAAPATKSTVSEDADIDGVTKGKFTLYYEDDCRQCESDEWTVTEEWDCKAGSNGCKPELGESWDKSLRLKMGENSWYMYQDLTELHGNIVRFWDSGFGTFRKESRYSYSTSCVVW</sequence>
<evidence type="ECO:0000313" key="1">
    <source>
        <dbReference type="EMBL" id="KAI4344649.1"/>
    </source>
</evidence>
<comment type="caution">
    <text evidence="1">The sequence shown here is derived from an EMBL/GenBank/DDBJ whole genome shotgun (WGS) entry which is preliminary data.</text>
</comment>
<evidence type="ECO:0000313" key="2">
    <source>
        <dbReference type="Proteomes" id="UP000828941"/>
    </source>
</evidence>
<gene>
    <name evidence="1" type="ORF">L6164_011848</name>
</gene>
<dbReference type="EMBL" id="CM039430">
    <property type="protein sequence ID" value="KAI4344649.1"/>
    <property type="molecule type" value="Genomic_DNA"/>
</dbReference>
<organism evidence="1 2">
    <name type="scientific">Bauhinia variegata</name>
    <name type="common">Purple orchid tree</name>
    <name type="synonym">Phanera variegata</name>
    <dbReference type="NCBI Taxonomy" id="167791"/>
    <lineage>
        <taxon>Eukaryota</taxon>
        <taxon>Viridiplantae</taxon>
        <taxon>Streptophyta</taxon>
        <taxon>Embryophyta</taxon>
        <taxon>Tracheophyta</taxon>
        <taxon>Spermatophyta</taxon>
        <taxon>Magnoliopsida</taxon>
        <taxon>eudicotyledons</taxon>
        <taxon>Gunneridae</taxon>
        <taxon>Pentapetalae</taxon>
        <taxon>rosids</taxon>
        <taxon>fabids</taxon>
        <taxon>Fabales</taxon>
        <taxon>Fabaceae</taxon>
        <taxon>Cercidoideae</taxon>
        <taxon>Cercideae</taxon>
        <taxon>Bauhiniinae</taxon>
        <taxon>Bauhinia</taxon>
    </lineage>
</organism>